<keyword evidence="5 9" id="KW-0032">Aminotransferase</keyword>
<comment type="cofactor">
    <cofactor evidence="1 9">
        <name>pyridoxal 5'-phosphate</name>
        <dbReference type="ChEBI" id="CHEBI:597326"/>
    </cofactor>
</comment>
<dbReference type="CDD" id="cd00609">
    <property type="entry name" value="AAT_like"/>
    <property type="match status" value="1"/>
</dbReference>
<protein>
    <recommendedName>
        <fullName evidence="9">Histidinol-phosphate aminotransferase</fullName>
        <ecNumber evidence="9">2.6.1.9</ecNumber>
    </recommendedName>
    <alternativeName>
        <fullName evidence="9">Imidazole acetol-phosphate transaminase</fullName>
    </alternativeName>
</protein>
<dbReference type="EC" id="2.6.1.9" evidence="9"/>
<dbReference type="InterPro" id="IPR015421">
    <property type="entry name" value="PyrdxlP-dep_Trfase_major"/>
</dbReference>
<dbReference type="GO" id="GO:0000105">
    <property type="term" value="P:L-histidine biosynthetic process"/>
    <property type="evidence" value="ECO:0007669"/>
    <property type="project" value="UniProtKB-UniRule"/>
</dbReference>
<comment type="catalytic activity">
    <reaction evidence="8 9">
        <text>L-histidinol phosphate + 2-oxoglutarate = 3-(imidazol-4-yl)-2-oxopropyl phosphate + L-glutamate</text>
        <dbReference type="Rhea" id="RHEA:23744"/>
        <dbReference type="ChEBI" id="CHEBI:16810"/>
        <dbReference type="ChEBI" id="CHEBI:29985"/>
        <dbReference type="ChEBI" id="CHEBI:57766"/>
        <dbReference type="ChEBI" id="CHEBI:57980"/>
        <dbReference type="EC" id="2.6.1.9"/>
    </reaction>
</comment>
<comment type="subunit">
    <text evidence="4 9">Homodimer.</text>
</comment>
<dbReference type="InterPro" id="IPR005861">
    <property type="entry name" value="HisP_aminotrans"/>
</dbReference>
<dbReference type="InterPro" id="IPR001917">
    <property type="entry name" value="Aminotrans_II_pyridoxalP_BS"/>
</dbReference>
<dbReference type="InterPro" id="IPR050106">
    <property type="entry name" value="HistidinolP_aminotransfase"/>
</dbReference>
<keyword evidence="9" id="KW-0368">Histidine biosynthesis</keyword>
<dbReference type="GO" id="GO:0004400">
    <property type="term" value="F:histidinol-phosphate transaminase activity"/>
    <property type="evidence" value="ECO:0007669"/>
    <property type="project" value="UniProtKB-UniRule"/>
</dbReference>
<dbReference type="GO" id="GO:0030170">
    <property type="term" value="F:pyridoxal phosphate binding"/>
    <property type="evidence" value="ECO:0007669"/>
    <property type="project" value="InterPro"/>
</dbReference>
<dbReference type="InterPro" id="IPR015424">
    <property type="entry name" value="PyrdxlP-dep_Trfase"/>
</dbReference>
<accession>A0A099CX57</accession>
<evidence type="ECO:0000256" key="3">
    <source>
        <dbReference type="ARBA" id="ARBA00007970"/>
    </source>
</evidence>
<keyword evidence="13" id="KW-1185">Reference proteome</keyword>
<gene>
    <name evidence="9" type="primary">hisC</name>
    <name evidence="12" type="ORF">HNQ86_000507</name>
    <name evidence="11" type="ORF">LF63_0108530</name>
</gene>
<evidence type="ECO:0000313" key="13">
    <source>
        <dbReference type="Proteomes" id="UP000029708"/>
    </source>
</evidence>
<evidence type="ECO:0000256" key="2">
    <source>
        <dbReference type="ARBA" id="ARBA00005011"/>
    </source>
</evidence>
<reference evidence="12 14" key="2">
    <citation type="submission" date="2020-08" db="EMBL/GenBank/DDBJ databases">
        <title>Genomic Encyclopedia of Type Strains, Phase IV (KMG-IV): sequencing the most valuable type-strain genomes for metagenomic binning, comparative biology and taxonomic classification.</title>
        <authorList>
            <person name="Goeker M."/>
        </authorList>
    </citation>
    <scope>NUCLEOTIDE SEQUENCE [LARGE SCALE GENOMIC DNA]</scope>
    <source>
        <strain evidence="12 14">DSM 107085</strain>
    </source>
</reference>
<dbReference type="NCBIfam" id="TIGR01141">
    <property type="entry name" value="hisC"/>
    <property type="match status" value="1"/>
</dbReference>
<dbReference type="InterPro" id="IPR015422">
    <property type="entry name" value="PyrdxlP-dep_Trfase_small"/>
</dbReference>
<dbReference type="Gene3D" id="3.90.1150.10">
    <property type="entry name" value="Aspartate Aminotransferase, domain 1"/>
    <property type="match status" value="1"/>
</dbReference>
<evidence type="ECO:0000256" key="6">
    <source>
        <dbReference type="ARBA" id="ARBA00022679"/>
    </source>
</evidence>
<proteinExistence type="inferred from homology"/>
<evidence type="ECO:0000313" key="11">
    <source>
        <dbReference type="EMBL" id="KGI78339.1"/>
    </source>
</evidence>
<evidence type="ECO:0000256" key="7">
    <source>
        <dbReference type="ARBA" id="ARBA00022898"/>
    </source>
</evidence>
<keyword evidence="6 9" id="KW-0808">Transferase</keyword>
<comment type="similarity">
    <text evidence="3 9">Belongs to the class-II pyridoxal-phosphate-dependent aminotransferase family. Histidinol-phosphate aminotransferase subfamily.</text>
</comment>
<keyword evidence="7 9" id="KW-0663">Pyridoxal phosphate</keyword>
<evidence type="ECO:0000256" key="1">
    <source>
        <dbReference type="ARBA" id="ARBA00001933"/>
    </source>
</evidence>
<dbReference type="SUPFAM" id="SSF53383">
    <property type="entry name" value="PLP-dependent transferases"/>
    <property type="match status" value="1"/>
</dbReference>
<evidence type="ECO:0000256" key="4">
    <source>
        <dbReference type="ARBA" id="ARBA00011738"/>
    </source>
</evidence>
<dbReference type="Gene3D" id="3.40.640.10">
    <property type="entry name" value="Type I PLP-dependent aspartate aminotransferase-like (Major domain)"/>
    <property type="match status" value="1"/>
</dbReference>
<dbReference type="EMBL" id="JACHET010000001">
    <property type="protein sequence ID" value="MBB6183162.1"/>
    <property type="molecule type" value="Genomic_DNA"/>
</dbReference>
<evidence type="ECO:0000313" key="14">
    <source>
        <dbReference type="Proteomes" id="UP000560000"/>
    </source>
</evidence>
<comment type="caution">
    <text evidence="11">The sequence shown here is derived from an EMBL/GenBank/DDBJ whole genome shotgun (WGS) entry which is preliminary data.</text>
</comment>
<dbReference type="STRING" id="1543381.LF63_0108530"/>
<feature type="modified residue" description="N6-(pyridoxal phosphate)lysine" evidence="9">
    <location>
        <position position="234"/>
    </location>
</feature>
<reference evidence="11 13" key="1">
    <citation type="submission" date="2014-09" db="EMBL/GenBank/DDBJ databases">
        <title>Xanthomonadaceae 3.5X direct submission.</title>
        <authorList>
            <person name="Fang T."/>
            <person name="Wang H."/>
        </authorList>
    </citation>
    <scope>NUCLEOTIDE SEQUENCE [LARGE SCALE GENOMIC DNA]</scope>
    <source>
        <strain evidence="11 13">3.5X</strain>
    </source>
</reference>
<organism evidence="11 13">
    <name type="scientific">Oleiagrimonas soli</name>
    <dbReference type="NCBI Taxonomy" id="1543381"/>
    <lineage>
        <taxon>Bacteria</taxon>
        <taxon>Pseudomonadati</taxon>
        <taxon>Pseudomonadota</taxon>
        <taxon>Gammaproteobacteria</taxon>
        <taxon>Lysobacterales</taxon>
        <taxon>Rhodanobacteraceae</taxon>
        <taxon>Oleiagrimonas</taxon>
    </lineage>
</organism>
<dbReference type="HOGENOM" id="CLU_017584_3_3_6"/>
<dbReference type="PROSITE" id="PS00599">
    <property type="entry name" value="AA_TRANSFER_CLASS_2"/>
    <property type="match status" value="1"/>
</dbReference>
<dbReference type="PANTHER" id="PTHR43643">
    <property type="entry name" value="HISTIDINOL-PHOSPHATE AMINOTRANSFERASE 2"/>
    <property type="match status" value="1"/>
</dbReference>
<feature type="domain" description="Aminotransferase class I/classII large" evidence="10">
    <location>
        <begin position="38"/>
        <end position="367"/>
    </location>
</feature>
<evidence type="ECO:0000259" key="10">
    <source>
        <dbReference type="Pfam" id="PF00155"/>
    </source>
</evidence>
<keyword evidence="9" id="KW-0028">Amino-acid biosynthesis</keyword>
<dbReference type="Proteomes" id="UP000029708">
    <property type="component" value="Unassembled WGS sequence"/>
</dbReference>
<dbReference type="PANTHER" id="PTHR43643:SF3">
    <property type="entry name" value="HISTIDINOL-PHOSPHATE AMINOTRANSFERASE"/>
    <property type="match status" value="1"/>
</dbReference>
<name>A0A099CX57_9GAMM</name>
<dbReference type="OrthoDB" id="9813612at2"/>
<dbReference type="Pfam" id="PF00155">
    <property type="entry name" value="Aminotran_1_2"/>
    <property type="match status" value="1"/>
</dbReference>
<evidence type="ECO:0000313" key="12">
    <source>
        <dbReference type="EMBL" id="MBB6183162.1"/>
    </source>
</evidence>
<dbReference type="HAMAP" id="MF_01023">
    <property type="entry name" value="HisC_aminotrans_2"/>
    <property type="match status" value="1"/>
</dbReference>
<dbReference type="UniPathway" id="UPA00031">
    <property type="reaction ID" value="UER00012"/>
</dbReference>
<dbReference type="InterPro" id="IPR004839">
    <property type="entry name" value="Aminotransferase_I/II_large"/>
</dbReference>
<sequence length="368" mass="39488">MSFDAERLAQPAIRALRAYDPGHDLPTLRTRFGAVLAELGSNENPSGPSPKALAAAREALADSHRYPDPRCGRLRDVLSNHHGVSPDQLVFGNGSHELLMQLAQAFAGPDAAVMHSQYGFAVFAIAAAASGAPTICVPALPREHPSAPWGHDLDAMAAALRDDMRLVYLANPNNPTGTWFSPDALHAFLKKVPDDTLVVVDEAYGEFMQVAGHASALSLMAAHPNLVVTRTFSKAYALAGMRVGYLVAHPSVAAVLERLRESFNLGLATQAAAVAALADSVYLHLTLTRNAEERAWLAAELAERGHRTLPSLTNFLLLDTGEDAAPLERHLFDRGVIVRPMGGYGLPQTVRISVGSRAENRRLLEALP</sequence>
<dbReference type="Proteomes" id="UP000560000">
    <property type="component" value="Unassembled WGS sequence"/>
</dbReference>
<dbReference type="AlphaFoldDB" id="A0A099CX57"/>
<evidence type="ECO:0000256" key="8">
    <source>
        <dbReference type="ARBA" id="ARBA00047481"/>
    </source>
</evidence>
<comment type="pathway">
    <text evidence="2 9">Amino-acid biosynthesis; L-histidine biosynthesis; L-histidine from 5-phospho-alpha-D-ribose 1-diphosphate: step 7/9.</text>
</comment>
<dbReference type="EMBL" id="JROI01000010">
    <property type="protein sequence ID" value="KGI78339.1"/>
    <property type="molecule type" value="Genomic_DNA"/>
</dbReference>
<dbReference type="RefSeq" id="WP_043101028.1">
    <property type="nucleotide sequence ID" value="NZ_JACHET010000001.1"/>
</dbReference>
<evidence type="ECO:0000256" key="9">
    <source>
        <dbReference type="HAMAP-Rule" id="MF_01023"/>
    </source>
</evidence>
<evidence type="ECO:0000256" key="5">
    <source>
        <dbReference type="ARBA" id="ARBA00022576"/>
    </source>
</evidence>